<name>A0A645J2F9_9ZZZZ</name>
<dbReference type="AlphaFoldDB" id="A0A645J2F9"/>
<comment type="caution">
    <text evidence="2">The sequence shown here is derived from an EMBL/GenBank/DDBJ whole genome shotgun (WGS) entry which is preliminary data.</text>
</comment>
<feature type="region of interest" description="Disordered" evidence="1">
    <location>
        <begin position="22"/>
        <end position="47"/>
    </location>
</feature>
<proteinExistence type="predicted"/>
<accession>A0A645J2F9</accession>
<evidence type="ECO:0000313" key="2">
    <source>
        <dbReference type="EMBL" id="MPN57587.1"/>
    </source>
</evidence>
<reference evidence="2" key="1">
    <citation type="submission" date="2019-08" db="EMBL/GenBank/DDBJ databases">
        <authorList>
            <person name="Kucharzyk K."/>
            <person name="Murdoch R.W."/>
            <person name="Higgins S."/>
            <person name="Loffler F."/>
        </authorList>
    </citation>
    <scope>NUCLEOTIDE SEQUENCE</scope>
</reference>
<sequence>MVDRVARQEATKLVMKCMLASKRDRSGPPCRHRQFSRPAGSGNLAAQAGSGNLAAQAGSGNLAIPAGDRNFVALATKCWATSRYTDSKTRPETLSRR</sequence>
<dbReference type="EMBL" id="VSSQ01129276">
    <property type="protein sequence ID" value="MPN57587.1"/>
    <property type="molecule type" value="Genomic_DNA"/>
</dbReference>
<organism evidence="2">
    <name type="scientific">bioreactor metagenome</name>
    <dbReference type="NCBI Taxonomy" id="1076179"/>
    <lineage>
        <taxon>unclassified sequences</taxon>
        <taxon>metagenomes</taxon>
        <taxon>ecological metagenomes</taxon>
    </lineage>
</organism>
<gene>
    <name evidence="2" type="ORF">SDC9_205281</name>
</gene>
<protein>
    <submittedName>
        <fullName evidence="2">Uncharacterized protein</fullName>
    </submittedName>
</protein>
<evidence type="ECO:0000256" key="1">
    <source>
        <dbReference type="SAM" id="MobiDB-lite"/>
    </source>
</evidence>